<proteinExistence type="predicted"/>
<feature type="domain" description="Beta-lactamase-related" evidence="2">
    <location>
        <begin position="26"/>
        <end position="397"/>
    </location>
</feature>
<sequence length="418" mass="46601">MKRSLCVFFLFAVSIAQAQNRLARIDQFINGEIKANHIAGANALIIRNGNVVYNKSFGYADLPSKRLLKSDDIFRIASFTKAVTALAAMMLWEEGKFLLDEPVSKYLPAFKNMQVVDTFNPKDSSYTTKPANREITIRDLLRHTSGLAYPVPYLSEDRMVAIYSKAGIRLGMGTTAITNKQAMEALAKVPLQHQPGEHFTYGLSSDLLGYLVETWSGQSLPAFYQQRIFLPLEMQDTYFTIPAAKQSRLVSIHQPMADGSIVKVDYPIYDKADPSYPNQPSTFFSGGAGLSGTIGDYAKFLTLFLNKGTYKGKRLLSSKTVDLMLSNQLPEGTTASPVPQMTAGFAFGLGFALETEKNDYVLPLTVGSFSWDGAFQTHYFADPKEHLIGIIFTQQYFSPYWSNGEKFRNMVYQAIAQE</sequence>
<dbReference type="PANTHER" id="PTHR43283:SF3">
    <property type="entry name" value="BETA-LACTAMASE FAMILY PROTEIN (AFU_ORTHOLOGUE AFUA_5G07500)"/>
    <property type="match status" value="1"/>
</dbReference>
<name>A0A1N6DXC0_9BACT</name>
<protein>
    <submittedName>
        <fullName evidence="3">CubicO group peptidase, beta-lactamase class C family</fullName>
    </submittedName>
</protein>
<dbReference type="Gene3D" id="3.40.710.10">
    <property type="entry name" value="DD-peptidase/beta-lactamase superfamily"/>
    <property type="match status" value="1"/>
</dbReference>
<keyword evidence="1" id="KW-0732">Signal</keyword>
<organism evidence="3 4">
    <name type="scientific">Chitinophaga niabensis</name>
    <dbReference type="NCBI Taxonomy" id="536979"/>
    <lineage>
        <taxon>Bacteria</taxon>
        <taxon>Pseudomonadati</taxon>
        <taxon>Bacteroidota</taxon>
        <taxon>Chitinophagia</taxon>
        <taxon>Chitinophagales</taxon>
        <taxon>Chitinophagaceae</taxon>
        <taxon>Chitinophaga</taxon>
    </lineage>
</organism>
<dbReference type="Pfam" id="PF00144">
    <property type="entry name" value="Beta-lactamase"/>
    <property type="match status" value="1"/>
</dbReference>
<dbReference type="InterPro" id="IPR012338">
    <property type="entry name" value="Beta-lactam/transpept-like"/>
</dbReference>
<keyword evidence="4" id="KW-1185">Reference proteome</keyword>
<dbReference type="OrthoDB" id="1522765at2"/>
<feature type="signal peptide" evidence="1">
    <location>
        <begin position="1"/>
        <end position="18"/>
    </location>
</feature>
<feature type="chain" id="PRO_5012590961" evidence="1">
    <location>
        <begin position="19"/>
        <end position="418"/>
    </location>
</feature>
<evidence type="ECO:0000256" key="1">
    <source>
        <dbReference type="SAM" id="SignalP"/>
    </source>
</evidence>
<dbReference type="SUPFAM" id="SSF56601">
    <property type="entry name" value="beta-lactamase/transpeptidase-like"/>
    <property type="match status" value="1"/>
</dbReference>
<accession>A0A1N6DXC0</accession>
<dbReference type="STRING" id="536979.SAMN04488055_1149"/>
<dbReference type="Proteomes" id="UP000185003">
    <property type="component" value="Unassembled WGS sequence"/>
</dbReference>
<dbReference type="AlphaFoldDB" id="A0A1N6DXC0"/>
<evidence type="ECO:0000313" key="3">
    <source>
        <dbReference type="EMBL" id="SIN75402.1"/>
    </source>
</evidence>
<gene>
    <name evidence="3" type="ORF">SAMN04488055_1149</name>
</gene>
<evidence type="ECO:0000313" key="4">
    <source>
        <dbReference type="Proteomes" id="UP000185003"/>
    </source>
</evidence>
<dbReference type="InterPro" id="IPR050789">
    <property type="entry name" value="Diverse_Enzym_Activities"/>
</dbReference>
<dbReference type="PANTHER" id="PTHR43283">
    <property type="entry name" value="BETA-LACTAMASE-RELATED"/>
    <property type="match status" value="1"/>
</dbReference>
<dbReference type="InterPro" id="IPR001466">
    <property type="entry name" value="Beta-lactam-related"/>
</dbReference>
<dbReference type="EMBL" id="FSRA01000001">
    <property type="protein sequence ID" value="SIN75402.1"/>
    <property type="molecule type" value="Genomic_DNA"/>
</dbReference>
<dbReference type="RefSeq" id="WP_074238315.1">
    <property type="nucleotide sequence ID" value="NZ_FSRA01000001.1"/>
</dbReference>
<reference evidence="4" key="1">
    <citation type="submission" date="2016-11" db="EMBL/GenBank/DDBJ databases">
        <authorList>
            <person name="Varghese N."/>
            <person name="Submissions S."/>
        </authorList>
    </citation>
    <scope>NUCLEOTIDE SEQUENCE [LARGE SCALE GENOMIC DNA]</scope>
    <source>
        <strain evidence="4">DSM 24787</strain>
    </source>
</reference>
<evidence type="ECO:0000259" key="2">
    <source>
        <dbReference type="Pfam" id="PF00144"/>
    </source>
</evidence>